<dbReference type="Gene3D" id="3.40.720.10">
    <property type="entry name" value="Alkaline Phosphatase, subunit A"/>
    <property type="match status" value="1"/>
</dbReference>
<dbReference type="PANTHER" id="PTHR10151">
    <property type="entry name" value="ECTONUCLEOTIDE PYROPHOSPHATASE/PHOSPHODIESTERASE"/>
    <property type="match status" value="1"/>
</dbReference>
<sequence>MTFMLPSPQKGGPSLADVLPSCLASLDVPGFENRLGLRKVTSAIIVIVDGLGAQNITAAKAHARFLAPALTKASTISTVFPSTTAAALPSFTTGKLPGQHGMVGYRVRDPASGAVVNQLTGLDLIQSVDPWLVEPPLYARARASGVRPVVIAKSRFSGTPLTRLIHEGTDSVAAASIEERCQSALSIVSQSRSLVVLYISELDEIAHAQGVNSHAWASKLEEVDSELSHLSRGIPRNVSLIVTADHGVVDIGKHAHVSFGETPESLFGISAIGGEPRCLQLYLDNGVEANAVAASWQDALQDAAYVVTRDEMIQTGWLGDVAAPVINRLGDVFVLARKDVVFFDARDPTNKARKMVGHHGGISAAEIKIPFLQLN</sequence>
<name>A0A7W3JSX8_9MICO</name>
<dbReference type="SUPFAM" id="SSF53649">
    <property type="entry name" value="Alkaline phosphatase-like"/>
    <property type="match status" value="1"/>
</dbReference>
<evidence type="ECO:0000313" key="1">
    <source>
        <dbReference type="EMBL" id="MBA8828567.1"/>
    </source>
</evidence>
<dbReference type="InterPro" id="IPR002591">
    <property type="entry name" value="Phosphodiest/P_Trfase"/>
</dbReference>
<organism evidence="1 2">
    <name type="scientific">Alpinimonas psychrophila</name>
    <dbReference type="NCBI Taxonomy" id="748908"/>
    <lineage>
        <taxon>Bacteria</taxon>
        <taxon>Bacillati</taxon>
        <taxon>Actinomycetota</taxon>
        <taxon>Actinomycetes</taxon>
        <taxon>Micrococcales</taxon>
        <taxon>Microbacteriaceae</taxon>
        <taxon>Alpinimonas</taxon>
    </lineage>
</organism>
<accession>A0A7W3JSX8</accession>
<gene>
    <name evidence="1" type="ORF">FB555_000638</name>
</gene>
<protein>
    <submittedName>
        <fullName evidence="1">Putative AlkP superfamily pyrophosphatase or phosphodiesterase</fullName>
    </submittedName>
</protein>
<dbReference type="GO" id="GO:0016787">
    <property type="term" value="F:hydrolase activity"/>
    <property type="evidence" value="ECO:0007669"/>
    <property type="project" value="UniProtKB-ARBA"/>
</dbReference>
<dbReference type="Pfam" id="PF01663">
    <property type="entry name" value="Phosphodiest"/>
    <property type="match status" value="1"/>
</dbReference>
<dbReference type="RefSeq" id="WP_182483968.1">
    <property type="nucleotide sequence ID" value="NZ_JACGWU010000001.1"/>
</dbReference>
<dbReference type="EMBL" id="JACGWU010000001">
    <property type="protein sequence ID" value="MBA8828567.1"/>
    <property type="molecule type" value="Genomic_DNA"/>
</dbReference>
<dbReference type="PANTHER" id="PTHR10151:SF120">
    <property type="entry name" value="BIS(5'-ADENOSYL)-TRIPHOSPHATASE"/>
    <property type="match status" value="1"/>
</dbReference>
<dbReference type="InterPro" id="IPR017850">
    <property type="entry name" value="Alkaline_phosphatase_core_sf"/>
</dbReference>
<keyword evidence="2" id="KW-1185">Reference proteome</keyword>
<dbReference type="AlphaFoldDB" id="A0A7W3JSX8"/>
<comment type="caution">
    <text evidence="1">The sequence shown here is derived from an EMBL/GenBank/DDBJ whole genome shotgun (WGS) entry which is preliminary data.</text>
</comment>
<proteinExistence type="predicted"/>
<evidence type="ECO:0000313" key="2">
    <source>
        <dbReference type="Proteomes" id="UP000524237"/>
    </source>
</evidence>
<dbReference type="Proteomes" id="UP000524237">
    <property type="component" value="Unassembled WGS sequence"/>
</dbReference>
<reference evidence="1 2" key="1">
    <citation type="submission" date="2020-07" db="EMBL/GenBank/DDBJ databases">
        <title>Sequencing the genomes of 1000 actinobacteria strains.</title>
        <authorList>
            <person name="Klenk H.-P."/>
        </authorList>
    </citation>
    <scope>NUCLEOTIDE SEQUENCE [LARGE SCALE GENOMIC DNA]</scope>
    <source>
        <strain evidence="1 2">DSM 23737</strain>
    </source>
</reference>